<name>A0A6J7H389_9ZZZZ</name>
<dbReference type="SUPFAM" id="SSF48295">
    <property type="entry name" value="TrpR-like"/>
    <property type="match status" value="1"/>
</dbReference>
<evidence type="ECO:0000256" key="8">
    <source>
        <dbReference type="SAM" id="MobiDB-lite"/>
    </source>
</evidence>
<dbReference type="InterPro" id="IPR020591">
    <property type="entry name" value="Chromosome_initiator_DnaA-like"/>
</dbReference>
<dbReference type="PRINTS" id="PR00051">
    <property type="entry name" value="DNAA"/>
</dbReference>
<dbReference type="SMART" id="SM00382">
    <property type="entry name" value="AAA"/>
    <property type="match status" value="1"/>
</dbReference>
<evidence type="ECO:0000313" key="11">
    <source>
        <dbReference type="EMBL" id="CAB4914064.1"/>
    </source>
</evidence>
<evidence type="ECO:0000259" key="10">
    <source>
        <dbReference type="SMART" id="SM00760"/>
    </source>
</evidence>
<dbReference type="Pfam" id="PF00308">
    <property type="entry name" value="Bac_DnaA"/>
    <property type="match status" value="1"/>
</dbReference>
<dbReference type="GO" id="GO:0003688">
    <property type="term" value="F:DNA replication origin binding"/>
    <property type="evidence" value="ECO:0007669"/>
    <property type="project" value="InterPro"/>
</dbReference>
<reference evidence="11" key="1">
    <citation type="submission" date="2020-05" db="EMBL/GenBank/DDBJ databases">
        <authorList>
            <person name="Chiriac C."/>
            <person name="Salcher M."/>
            <person name="Ghai R."/>
            <person name="Kavagutti S V."/>
        </authorList>
    </citation>
    <scope>NUCLEOTIDE SEQUENCE</scope>
</reference>
<dbReference type="FunFam" id="3.40.50.300:FF:000668">
    <property type="entry name" value="Chromosomal replication initiator protein DnaA"/>
    <property type="match status" value="1"/>
</dbReference>
<dbReference type="SUPFAM" id="SSF52540">
    <property type="entry name" value="P-loop containing nucleoside triphosphate hydrolases"/>
    <property type="match status" value="1"/>
</dbReference>
<keyword evidence="6" id="KW-0446">Lipid-binding</keyword>
<dbReference type="PANTHER" id="PTHR30050">
    <property type="entry name" value="CHROMOSOMAL REPLICATION INITIATOR PROTEIN DNAA"/>
    <property type="match status" value="1"/>
</dbReference>
<dbReference type="InterPro" id="IPR027417">
    <property type="entry name" value="P-loop_NTPase"/>
</dbReference>
<dbReference type="Gene3D" id="1.10.8.60">
    <property type="match status" value="1"/>
</dbReference>
<dbReference type="CDD" id="cd06571">
    <property type="entry name" value="Bac_DnaA_C"/>
    <property type="match status" value="1"/>
</dbReference>
<evidence type="ECO:0000259" key="9">
    <source>
        <dbReference type="SMART" id="SM00382"/>
    </source>
</evidence>
<feature type="region of interest" description="Disordered" evidence="8">
    <location>
        <begin position="82"/>
        <end position="111"/>
    </location>
</feature>
<dbReference type="GO" id="GO:0005524">
    <property type="term" value="F:ATP binding"/>
    <property type="evidence" value="ECO:0007669"/>
    <property type="project" value="UniProtKB-KW"/>
</dbReference>
<feature type="domain" description="AAA+ ATPase" evidence="9">
    <location>
        <begin position="144"/>
        <end position="272"/>
    </location>
</feature>
<dbReference type="HAMAP" id="MF_00377">
    <property type="entry name" value="DnaA_bact"/>
    <property type="match status" value="1"/>
</dbReference>
<dbReference type="NCBIfam" id="TIGR00362">
    <property type="entry name" value="DnaA"/>
    <property type="match status" value="1"/>
</dbReference>
<gene>
    <name evidence="11" type="ORF">UFOPK3564_01450</name>
</gene>
<dbReference type="SMART" id="SM00760">
    <property type="entry name" value="Bac_DnaA_C"/>
    <property type="match status" value="1"/>
</dbReference>
<organism evidence="11">
    <name type="scientific">freshwater metagenome</name>
    <dbReference type="NCBI Taxonomy" id="449393"/>
    <lineage>
        <taxon>unclassified sequences</taxon>
        <taxon>metagenomes</taxon>
        <taxon>ecological metagenomes</taxon>
    </lineage>
</organism>
<dbReference type="InterPro" id="IPR013159">
    <property type="entry name" value="DnaA_C"/>
</dbReference>
<dbReference type="GO" id="GO:0005886">
    <property type="term" value="C:plasma membrane"/>
    <property type="evidence" value="ECO:0007669"/>
    <property type="project" value="TreeGrafter"/>
</dbReference>
<dbReference type="GO" id="GO:0006270">
    <property type="term" value="P:DNA replication initiation"/>
    <property type="evidence" value="ECO:0007669"/>
    <property type="project" value="InterPro"/>
</dbReference>
<dbReference type="Gene3D" id="1.10.1750.10">
    <property type="match status" value="1"/>
</dbReference>
<sequence>MTHSDLDRAWAAIIEDARRQIGDGAWDSWLAVLRPVSTDGSHLWVQAPSHARTWIEARLTPLLSASATRVMRRPLQVVLAPDEAPRPSLSPGAWSGGREQAPAEPPPAERPFTPRFRFEEFVLGPSNRFAHAAALTVAENPGVTYNPLFLHGPPGTGKTHLLHAIGQYARQHHEGMRVRYCTAETFTTEFTGALRTKGIAAFKERYRELDLLLVDDVQFLMGKKKTEEEFFHTFNALQEAGAQLVLTADRVPPEMGDLEQRLRDRFASGLAAEVEPPDVATRLMVLRKRITGQAIELADPGALEEIARHVSTSVRAVEAALVRVVAYASLTDRPVTASLAREVLGSLYPGRVRTPGQRTDDPVLAPVTVPHVLAAIAETFDVSQDDLLSKRNDRRLSWARKLAMYLAREETGASYPSLGRDFGGRNHTTVMTACRSVKERIDRDPSAQVDLTRVRSLLLDVRAGEGPAGDGPQADRHG</sequence>
<dbReference type="InterPro" id="IPR018312">
    <property type="entry name" value="Chromosome_initiator_DnaA_CS"/>
</dbReference>
<protein>
    <submittedName>
        <fullName evidence="11">Unannotated protein</fullName>
    </submittedName>
</protein>
<dbReference type="PANTHER" id="PTHR30050:SF2">
    <property type="entry name" value="CHROMOSOMAL REPLICATION INITIATOR PROTEIN DNAA"/>
    <property type="match status" value="1"/>
</dbReference>
<dbReference type="InterPro" id="IPR010921">
    <property type="entry name" value="Trp_repressor/repl_initiator"/>
</dbReference>
<evidence type="ECO:0000256" key="2">
    <source>
        <dbReference type="ARBA" id="ARBA00022490"/>
    </source>
</evidence>
<dbReference type="PROSITE" id="PS01008">
    <property type="entry name" value="DNAA"/>
    <property type="match status" value="1"/>
</dbReference>
<dbReference type="AlphaFoldDB" id="A0A6J7H389"/>
<accession>A0A6J7H389</accession>
<dbReference type="Gene3D" id="3.40.50.300">
    <property type="entry name" value="P-loop containing nucleotide triphosphate hydrolases"/>
    <property type="match status" value="1"/>
</dbReference>
<dbReference type="CDD" id="cd00009">
    <property type="entry name" value="AAA"/>
    <property type="match status" value="1"/>
</dbReference>
<keyword evidence="5" id="KW-0067">ATP-binding</keyword>
<evidence type="ECO:0000256" key="4">
    <source>
        <dbReference type="ARBA" id="ARBA00022741"/>
    </source>
</evidence>
<dbReference type="InterPro" id="IPR038454">
    <property type="entry name" value="DnaA_N_sf"/>
</dbReference>
<evidence type="ECO:0000256" key="7">
    <source>
        <dbReference type="ARBA" id="ARBA00023125"/>
    </source>
</evidence>
<evidence type="ECO:0000256" key="5">
    <source>
        <dbReference type="ARBA" id="ARBA00022840"/>
    </source>
</evidence>
<dbReference type="GO" id="GO:0006275">
    <property type="term" value="P:regulation of DNA replication"/>
    <property type="evidence" value="ECO:0007669"/>
    <property type="project" value="InterPro"/>
</dbReference>
<feature type="domain" description="Chromosomal replication initiator DnaA C-terminal" evidence="10">
    <location>
        <begin position="368"/>
        <end position="437"/>
    </location>
</feature>
<dbReference type="InterPro" id="IPR003593">
    <property type="entry name" value="AAA+_ATPase"/>
</dbReference>
<evidence type="ECO:0000256" key="3">
    <source>
        <dbReference type="ARBA" id="ARBA00022705"/>
    </source>
</evidence>
<comment type="similarity">
    <text evidence="1">Belongs to the DnaA family.</text>
</comment>
<keyword evidence="2" id="KW-0963">Cytoplasm</keyword>
<proteinExistence type="inferred from homology"/>
<keyword evidence="7" id="KW-0238">DNA-binding</keyword>
<evidence type="ECO:0000256" key="1">
    <source>
        <dbReference type="ARBA" id="ARBA00006583"/>
    </source>
</evidence>
<keyword evidence="4" id="KW-0547">Nucleotide-binding</keyword>
<keyword evidence="3" id="KW-0235">DNA replication</keyword>
<dbReference type="EMBL" id="CAFBMK010000071">
    <property type="protein sequence ID" value="CAB4914064.1"/>
    <property type="molecule type" value="Genomic_DNA"/>
</dbReference>
<dbReference type="Pfam" id="PF08299">
    <property type="entry name" value="Bac_DnaA_C"/>
    <property type="match status" value="1"/>
</dbReference>
<dbReference type="GO" id="GO:0008289">
    <property type="term" value="F:lipid binding"/>
    <property type="evidence" value="ECO:0007669"/>
    <property type="project" value="UniProtKB-KW"/>
</dbReference>
<dbReference type="InterPro" id="IPR001957">
    <property type="entry name" value="Chromosome_initiator_DnaA"/>
</dbReference>
<evidence type="ECO:0000256" key="6">
    <source>
        <dbReference type="ARBA" id="ARBA00023121"/>
    </source>
</evidence>
<dbReference type="Gene3D" id="3.30.300.180">
    <property type="match status" value="1"/>
</dbReference>
<dbReference type="InterPro" id="IPR013317">
    <property type="entry name" value="DnaA_dom"/>
</dbReference>